<comment type="similarity">
    <text evidence="1">Belongs to the SNW family.</text>
</comment>
<keyword evidence="4" id="KW-1185">Reference proteome</keyword>
<evidence type="ECO:0000259" key="2">
    <source>
        <dbReference type="Pfam" id="PF02731"/>
    </source>
</evidence>
<organism evidence="3 4">
    <name type="scientific">Onchocerca volvulus</name>
    <dbReference type="NCBI Taxonomy" id="6282"/>
    <lineage>
        <taxon>Eukaryota</taxon>
        <taxon>Metazoa</taxon>
        <taxon>Ecdysozoa</taxon>
        <taxon>Nematoda</taxon>
        <taxon>Chromadorea</taxon>
        <taxon>Rhabditida</taxon>
        <taxon>Spirurina</taxon>
        <taxon>Spiruromorpha</taxon>
        <taxon>Filarioidea</taxon>
        <taxon>Onchocercidae</taxon>
        <taxon>Onchocerca</taxon>
    </lineage>
</organism>
<feature type="domain" description="SKI-interacting protein SKIP SNW" evidence="2">
    <location>
        <begin position="103"/>
        <end position="163"/>
    </location>
</feature>
<name>A0A8R1XNC1_ONCVO</name>
<reference evidence="3" key="2">
    <citation type="submission" date="2022-06" db="UniProtKB">
        <authorList>
            <consortium name="EnsemblMetazoa"/>
        </authorList>
    </citation>
    <scope>IDENTIFICATION</scope>
</reference>
<dbReference type="GO" id="GO:0005681">
    <property type="term" value="C:spliceosomal complex"/>
    <property type="evidence" value="ECO:0007669"/>
    <property type="project" value="InterPro"/>
</dbReference>
<evidence type="ECO:0000313" key="3">
    <source>
        <dbReference type="EnsemblMetazoa" id="OVOC10642.1"/>
    </source>
</evidence>
<accession>A0A8R1XNC1</accession>
<sequence length="214" mass="24456">MFPKILVAQSPLRLGMDLRKKSSSEKTTTLQCDAEGKLKHDAIVRTEHSKPSQKGDEHNNGAQKRIIRLVQVIPKFKIHQKIPRVPLSSPAQTTNNSPICKTTVHINENFAKLTESLYLVDRTACETVKTRAQMERHVVQNKQPEQAEQEAKIETTAAKARQGRIVFKKIREDDSASQEACERDQIKHEKNISKSLILFTLDEQHHEYCPEQSR</sequence>
<dbReference type="EnsemblMetazoa" id="OVOC10642.1">
    <property type="protein sequence ID" value="OVOC10642.1"/>
    <property type="gene ID" value="WBGene00247451"/>
</dbReference>
<dbReference type="AlphaFoldDB" id="A0A8R1XNC1"/>
<dbReference type="Proteomes" id="UP000024404">
    <property type="component" value="Unassembled WGS sequence"/>
</dbReference>
<dbReference type="InterPro" id="IPR017862">
    <property type="entry name" value="SKI-int_prot_SKIP"/>
</dbReference>
<dbReference type="PANTHER" id="PTHR12096">
    <property type="entry name" value="NUCLEAR PROTEIN SKIP-RELATED"/>
    <property type="match status" value="1"/>
</dbReference>
<reference evidence="4" key="1">
    <citation type="submission" date="2013-10" db="EMBL/GenBank/DDBJ databases">
        <title>Genome sequencing of Onchocerca volvulus.</title>
        <authorList>
            <person name="Cotton J."/>
            <person name="Tsai J."/>
            <person name="Stanley E."/>
            <person name="Tracey A."/>
            <person name="Holroyd N."/>
            <person name="Lustigman S."/>
            <person name="Berriman M."/>
        </authorList>
    </citation>
    <scope>NUCLEOTIDE SEQUENCE</scope>
</reference>
<dbReference type="EMBL" id="CMVM020000345">
    <property type="status" value="NOT_ANNOTATED_CDS"/>
    <property type="molecule type" value="Genomic_DNA"/>
</dbReference>
<protein>
    <submittedName>
        <fullName evidence="3">SKIP_SNW domain-containing protein</fullName>
    </submittedName>
</protein>
<evidence type="ECO:0000313" key="4">
    <source>
        <dbReference type="Proteomes" id="UP000024404"/>
    </source>
</evidence>
<dbReference type="Pfam" id="PF02731">
    <property type="entry name" value="SKIP_SNW"/>
    <property type="match status" value="1"/>
</dbReference>
<evidence type="ECO:0000256" key="1">
    <source>
        <dbReference type="ARBA" id="ARBA00010197"/>
    </source>
</evidence>
<dbReference type="InterPro" id="IPR004015">
    <property type="entry name" value="SKI-int_prot_SKIP_SNW-dom"/>
</dbReference>
<dbReference type="GO" id="GO:0000398">
    <property type="term" value="P:mRNA splicing, via spliceosome"/>
    <property type="evidence" value="ECO:0007669"/>
    <property type="project" value="InterPro"/>
</dbReference>
<proteinExistence type="inferred from homology"/>